<keyword evidence="3" id="KW-0812">Transmembrane</keyword>
<feature type="domain" description="Glycosyl hydrolase family 63 N-terminal" evidence="16">
    <location>
        <begin position="34"/>
        <end position="249"/>
    </location>
</feature>
<evidence type="ECO:0000313" key="17">
    <source>
        <dbReference type="EMBL" id="KAL3231145.1"/>
    </source>
</evidence>
<keyword evidence="8" id="KW-0472">Membrane</keyword>
<comment type="similarity">
    <text evidence="2 12">Belongs to the glycosyl hydrolase 63 family.</text>
</comment>
<evidence type="ECO:0000256" key="12">
    <source>
        <dbReference type="RuleBase" id="RU368089"/>
    </source>
</evidence>
<keyword evidence="7" id="KW-1133">Transmembrane helix</keyword>
<comment type="catalytic activity">
    <reaction evidence="12">
        <text>N(4)-(alpha-D-Glc-(1-&gt;2)-alpha-D-Glc-(1-&gt;3)-alpha-D-Glc-(1-&gt;3)-alpha-D-Man-(1-&gt;2)-alpha-D-Man-(1-&gt;2)-alpha-D-Man-(1-&gt;3)-[alpha-D-Man-(1-&gt;2)-alpha-D-Man-(1-&gt;3)-[alpha-D-Man-(1-&gt;2)-alpha-D-Man-(1-&gt;6)]-alpha-D-Man-(1-&gt;6)]-beta-D-Man-(1-&gt;4)-beta-D-GlcNAc-(1-&gt;4)-beta-D-GlcNAc)-L-asparaginyl-[protein] + H2O = N(4)-(alpha-D-Glc-(1-&gt;3)-alpha-D-Glc-(1-&gt;3)-alpha-D-Man-(1-&gt;2)-alpha-D-Man-(1-&gt;2)-alpha-D-Man-(1-&gt;3)-[alpha-D-Man-(1-&gt;2)-alpha-D-Man-(1-&gt;3)-[alpha-D-Man-(1-&gt;2)-alpha-D-Man-(1-&gt;6)]-alpha-D-Man-(1-&gt;6)]-beta-D-Man-(1-&gt;4)-beta-D-GlcNAc-(1-&gt;4)-beta-D-GlcNAc)-L-asparaginyl-[protein] + beta-D-glucose</text>
        <dbReference type="Rhea" id="RHEA:55988"/>
        <dbReference type="Rhea" id="RHEA-COMP:12806"/>
        <dbReference type="Rhea" id="RHEA-COMP:14355"/>
        <dbReference type="ChEBI" id="CHEBI:15377"/>
        <dbReference type="ChEBI" id="CHEBI:15903"/>
        <dbReference type="ChEBI" id="CHEBI:59082"/>
        <dbReference type="ChEBI" id="CHEBI:132537"/>
        <dbReference type="EC" id="3.2.1.106"/>
    </reaction>
</comment>
<dbReference type="Proteomes" id="UP001623330">
    <property type="component" value="Unassembled WGS sequence"/>
</dbReference>
<dbReference type="InterPro" id="IPR031631">
    <property type="entry name" value="Glyco_hydro_63N"/>
</dbReference>
<sequence length="821" mass="94773">MMLINSRFLALLLWITHCSASMTFEKFKEQSDRSLLWGAYRPATYFSIKPRYVNESPFVMGLMWFDALSETNIGSIRHFVEMHDKVSHYGWKSYDPRIGGVEEIIDPENNLNLTITFMKSRDGLNWISRVHGKKLDPKRDSTGSMVLYLDQQISDANSKSMLKRITEESSNNITYDGYSTELGKYKVQLNDVKGSYYDSQTGDRPFKKGVDASKTSEFSLLIPNDNYWKADQLLKNLYSDTVTGIMQAIYRETTEEGRAKYEIDSVDFPDVLQVRNLYDFEAGNFHLIQKTFDLTGSKKEFEFDVIYNAENSSEKITSETAEALITAGLNEIDSKFNRKFSMGKKDKDKTQFVKSTLSDLLGGIGYFYGNQIVDRETVLDERHFDEIKLEHPQEEGPYGLFTAVPSRSQFPRGFYWDEGFHLLQIMEYDFDLAFDIISSWFNLIEKNSGWIAREVILGDEARSRVPEEFTTQNPNIANPPTLLLAFGEMLKRAIENFDMDSDEIPHDSIENNKEFLIKYSKQIYPKLVKHYKWFLNSQNINADDDYEEIFEDINLAGKVHTNNLYAWVGRTFTHCLPSGLDDYPRAQPPSTSELHVDALSWVGVMARSLKQIASILGRDKDALKYEETEKNVIDNLLNLHWSEKDKCFCDVTVDTYGDNLIHVCHEGYISLLPFALKLIPADSDKLDHVLKLMSDKKKIFSRYGLLSLSKKDKYYGTDENYWRGPIWMNINYLCLDALRFYFPQTYSKKPTSIKISRPKKTVKTAVNLFNSLKSNLVTNVFKEWKNKGYCYENYNPETGEGSGARQFTGWTSLIVNIIGKF</sequence>
<comment type="caution">
    <text evidence="17">The sequence shown here is derived from an EMBL/GenBank/DDBJ whole genome shotgun (WGS) entry which is preliminary data.</text>
</comment>
<evidence type="ECO:0000256" key="9">
    <source>
        <dbReference type="ARBA" id="ARBA00023180"/>
    </source>
</evidence>
<dbReference type="PANTHER" id="PTHR10412:SF11">
    <property type="entry name" value="MANNOSYL-OLIGOSACCHARIDE GLUCOSIDASE"/>
    <property type="match status" value="1"/>
</dbReference>
<gene>
    <name evidence="17" type="ORF">RNJ44_00784</name>
</gene>
<feature type="domain" description="Glycosyl hydrolase family 63 C-terminal" evidence="15">
    <location>
        <begin position="317"/>
        <end position="819"/>
    </location>
</feature>
<keyword evidence="14" id="KW-0732">Signal</keyword>
<proteinExistence type="inferred from homology"/>
<dbReference type="Pfam" id="PF16923">
    <property type="entry name" value="Glyco_hydro_63N"/>
    <property type="match status" value="1"/>
</dbReference>
<dbReference type="SUPFAM" id="SSF48208">
    <property type="entry name" value="Six-hairpin glycosidases"/>
    <property type="match status" value="1"/>
</dbReference>
<evidence type="ECO:0000256" key="6">
    <source>
        <dbReference type="ARBA" id="ARBA00022968"/>
    </source>
</evidence>
<name>A0ABR4NS38_9SACH</name>
<keyword evidence="5 12" id="KW-0256">Endoplasmic reticulum</keyword>
<dbReference type="EC" id="3.2.1.106" evidence="11 12"/>
<dbReference type="PANTHER" id="PTHR10412">
    <property type="entry name" value="MANNOSYL-OLIGOSACCHARIDE GLUCOSIDASE"/>
    <property type="match status" value="1"/>
</dbReference>
<dbReference type="InterPro" id="IPR008928">
    <property type="entry name" value="6-hairpin_glycosidase_sf"/>
</dbReference>
<evidence type="ECO:0000256" key="1">
    <source>
        <dbReference type="ARBA" id="ARBA00004648"/>
    </source>
</evidence>
<evidence type="ECO:0000256" key="13">
    <source>
        <dbReference type="RuleBase" id="RU369107"/>
    </source>
</evidence>
<evidence type="ECO:0000259" key="16">
    <source>
        <dbReference type="Pfam" id="PF16923"/>
    </source>
</evidence>
<dbReference type="InterPro" id="IPR031335">
    <property type="entry name" value="Glyco_hydro_63_C"/>
</dbReference>
<evidence type="ECO:0000256" key="14">
    <source>
        <dbReference type="SAM" id="SignalP"/>
    </source>
</evidence>
<dbReference type="Gene3D" id="2.70.98.110">
    <property type="entry name" value="Glycosyl hydrolase family 63, N-terminal domain"/>
    <property type="match status" value="1"/>
</dbReference>
<evidence type="ECO:0000256" key="8">
    <source>
        <dbReference type="ARBA" id="ARBA00023136"/>
    </source>
</evidence>
<evidence type="ECO:0000313" key="18">
    <source>
        <dbReference type="Proteomes" id="UP001623330"/>
    </source>
</evidence>
<dbReference type="InterPro" id="IPR038518">
    <property type="entry name" value="Glyco_hydro_63N_sf"/>
</dbReference>
<organism evidence="17 18">
    <name type="scientific">Nakaseomyces bracarensis</name>
    <dbReference type="NCBI Taxonomy" id="273131"/>
    <lineage>
        <taxon>Eukaryota</taxon>
        <taxon>Fungi</taxon>
        <taxon>Dikarya</taxon>
        <taxon>Ascomycota</taxon>
        <taxon>Saccharomycotina</taxon>
        <taxon>Saccharomycetes</taxon>
        <taxon>Saccharomycetales</taxon>
        <taxon>Saccharomycetaceae</taxon>
        <taxon>Nakaseomyces</taxon>
    </lineage>
</organism>
<comment type="function">
    <text evidence="12">Cleaves the distal alpha 1,2-linked glucose residue from the Glc(3)Man(9)GlcNAc(2) oligosaccharide precursor.</text>
</comment>
<evidence type="ECO:0000256" key="10">
    <source>
        <dbReference type="ARBA" id="ARBA00023295"/>
    </source>
</evidence>
<evidence type="ECO:0000256" key="2">
    <source>
        <dbReference type="ARBA" id="ARBA00010833"/>
    </source>
</evidence>
<evidence type="ECO:0000256" key="7">
    <source>
        <dbReference type="ARBA" id="ARBA00022989"/>
    </source>
</evidence>
<dbReference type="InterPro" id="IPR004888">
    <property type="entry name" value="Glycoside_hydrolase_63"/>
</dbReference>
<evidence type="ECO:0000259" key="15">
    <source>
        <dbReference type="Pfam" id="PF03200"/>
    </source>
</evidence>
<evidence type="ECO:0000256" key="5">
    <source>
        <dbReference type="ARBA" id="ARBA00022824"/>
    </source>
</evidence>
<evidence type="ECO:0000256" key="11">
    <source>
        <dbReference type="ARBA" id="ARBA00038888"/>
    </source>
</evidence>
<keyword evidence="9 13" id="KW-0325">Glycoprotein</keyword>
<feature type="chain" id="PRO_5045713834" description="Mannosyl-oligosaccharide glucosidase" evidence="14">
    <location>
        <begin position="21"/>
        <end position="821"/>
    </location>
</feature>
<protein>
    <recommendedName>
        <fullName evidence="11 12">Mannosyl-oligosaccharide glucosidase</fullName>
        <ecNumber evidence="11 12">3.2.1.106</ecNumber>
    </recommendedName>
    <alternativeName>
        <fullName evidence="13">Glucosidase I</fullName>
    </alternativeName>
</protein>
<keyword evidence="18" id="KW-1185">Reference proteome</keyword>
<reference evidence="17 18" key="1">
    <citation type="submission" date="2024-05" db="EMBL/GenBank/DDBJ databases">
        <title>Long read based assembly of the Candida bracarensis genome reveals expanded adhesin content.</title>
        <authorList>
            <person name="Marcet-Houben M."/>
            <person name="Ksiezopolska E."/>
            <person name="Gabaldon T."/>
        </authorList>
    </citation>
    <scope>NUCLEOTIDE SEQUENCE [LARGE SCALE GENOMIC DNA]</scope>
    <source>
        <strain evidence="17 18">CBM6</strain>
    </source>
</reference>
<keyword evidence="6" id="KW-0735">Signal-anchor</keyword>
<keyword evidence="10 12" id="KW-0326">Glycosidase</keyword>
<comment type="subcellular location">
    <subcellularLocation>
        <location evidence="1 12">Endoplasmic reticulum membrane</location>
        <topology evidence="1 12">Single-pass type II membrane protein</topology>
    </subcellularLocation>
</comment>
<dbReference type="InterPro" id="IPR012341">
    <property type="entry name" value="6hp_glycosidase-like_sf"/>
</dbReference>
<dbReference type="Pfam" id="PF03200">
    <property type="entry name" value="Glyco_hydro_63"/>
    <property type="match status" value="1"/>
</dbReference>
<feature type="signal peptide" evidence="14">
    <location>
        <begin position="1"/>
        <end position="20"/>
    </location>
</feature>
<keyword evidence="4 12" id="KW-0378">Hydrolase</keyword>
<dbReference type="EMBL" id="JBEVYD010000008">
    <property type="protein sequence ID" value="KAL3231145.1"/>
    <property type="molecule type" value="Genomic_DNA"/>
</dbReference>
<evidence type="ECO:0000256" key="3">
    <source>
        <dbReference type="ARBA" id="ARBA00022692"/>
    </source>
</evidence>
<comment type="pathway">
    <text evidence="13">Glycan metabolism; N-glycan degradation.</text>
</comment>
<dbReference type="Gene3D" id="1.50.10.10">
    <property type="match status" value="1"/>
</dbReference>
<evidence type="ECO:0000256" key="4">
    <source>
        <dbReference type="ARBA" id="ARBA00022801"/>
    </source>
</evidence>
<accession>A0ABR4NS38</accession>